<dbReference type="InterPro" id="IPR050313">
    <property type="entry name" value="Carb_Metab_HTH_regulators"/>
</dbReference>
<keyword evidence="1" id="KW-0805">Transcription regulation</keyword>
<dbReference type="Pfam" id="PF08220">
    <property type="entry name" value="HTH_DeoR"/>
    <property type="match status" value="1"/>
</dbReference>
<feature type="domain" description="HTH deoR-type" evidence="4">
    <location>
        <begin position="3"/>
        <end position="58"/>
    </location>
</feature>
<dbReference type="SUPFAM" id="SSF100950">
    <property type="entry name" value="NagB/RpiA/CoA transferase-like"/>
    <property type="match status" value="1"/>
</dbReference>
<keyword evidence="3" id="KW-0804">Transcription</keyword>
<evidence type="ECO:0000256" key="1">
    <source>
        <dbReference type="ARBA" id="ARBA00023015"/>
    </source>
</evidence>
<evidence type="ECO:0000313" key="6">
    <source>
        <dbReference type="Proteomes" id="UP001597371"/>
    </source>
</evidence>
<dbReference type="InterPro" id="IPR014036">
    <property type="entry name" value="DeoR-like_C"/>
</dbReference>
<gene>
    <name evidence="5" type="ORF">ACFSKQ_03395</name>
</gene>
<name>A0ABW5CI75_9HYPH</name>
<dbReference type="Proteomes" id="UP001597371">
    <property type="component" value="Unassembled WGS sequence"/>
</dbReference>
<dbReference type="SMART" id="SM00420">
    <property type="entry name" value="HTH_DEOR"/>
    <property type="match status" value="1"/>
</dbReference>
<organism evidence="5 6">
    <name type="scientific">Aureimonas populi</name>
    <dbReference type="NCBI Taxonomy" id="1701758"/>
    <lineage>
        <taxon>Bacteria</taxon>
        <taxon>Pseudomonadati</taxon>
        <taxon>Pseudomonadota</taxon>
        <taxon>Alphaproteobacteria</taxon>
        <taxon>Hyphomicrobiales</taxon>
        <taxon>Aurantimonadaceae</taxon>
        <taxon>Aureimonas</taxon>
    </lineage>
</organism>
<protein>
    <submittedName>
        <fullName evidence="5">DeoR/GlpR family DNA-binding transcription regulator</fullName>
    </submittedName>
</protein>
<dbReference type="InterPro" id="IPR001034">
    <property type="entry name" value="DeoR_HTH"/>
</dbReference>
<evidence type="ECO:0000259" key="4">
    <source>
        <dbReference type="PROSITE" id="PS51000"/>
    </source>
</evidence>
<dbReference type="InterPro" id="IPR037171">
    <property type="entry name" value="NagB/RpiA_transferase-like"/>
</dbReference>
<dbReference type="PROSITE" id="PS51000">
    <property type="entry name" value="HTH_DEOR_2"/>
    <property type="match status" value="1"/>
</dbReference>
<dbReference type="Gene3D" id="1.10.10.10">
    <property type="entry name" value="Winged helix-like DNA-binding domain superfamily/Winged helix DNA-binding domain"/>
    <property type="match status" value="1"/>
</dbReference>
<dbReference type="PROSITE" id="PS00894">
    <property type="entry name" value="HTH_DEOR_1"/>
    <property type="match status" value="1"/>
</dbReference>
<dbReference type="SUPFAM" id="SSF46785">
    <property type="entry name" value="Winged helix' DNA-binding domain"/>
    <property type="match status" value="1"/>
</dbReference>
<dbReference type="SMART" id="SM01134">
    <property type="entry name" value="DeoRC"/>
    <property type="match status" value="1"/>
</dbReference>
<dbReference type="GO" id="GO:0003677">
    <property type="term" value="F:DNA binding"/>
    <property type="evidence" value="ECO:0007669"/>
    <property type="project" value="UniProtKB-KW"/>
</dbReference>
<dbReference type="PANTHER" id="PTHR30363:SF44">
    <property type="entry name" value="AGA OPERON TRANSCRIPTIONAL REPRESSOR-RELATED"/>
    <property type="match status" value="1"/>
</dbReference>
<sequence length="257" mass="27254">MRPGQRHEEIVRLVQKAGEVPVEDLAERLGVSRETIRRDLAWLDAAGRVRKFHGGARAQSARAAGLAAEGPFASRLADRPRAKRRIAARAAALLAPGDSLFIDTGTTTLMFAESLVGLSNLVVITNSWRIAATVSANASHKVFLIGGAYGADAGETLGRFAVDQIRRFRAGHAFLTIGAANEAAVMDFDAQETEIAQAMIERVERVTVLADTAKFARGGVFDVAPWTAIDRLVTDGEPPLAIGEAMAAAGVEIIDAG</sequence>
<accession>A0ABW5CI75</accession>
<dbReference type="InterPro" id="IPR018356">
    <property type="entry name" value="Tscrpt_reg_HTH_DeoR_CS"/>
</dbReference>
<dbReference type="InterPro" id="IPR036388">
    <property type="entry name" value="WH-like_DNA-bd_sf"/>
</dbReference>
<dbReference type="Pfam" id="PF00455">
    <property type="entry name" value="DeoRC"/>
    <property type="match status" value="1"/>
</dbReference>
<keyword evidence="2 5" id="KW-0238">DNA-binding</keyword>
<dbReference type="EMBL" id="JBHUIJ010000004">
    <property type="protein sequence ID" value="MFD2236508.1"/>
    <property type="molecule type" value="Genomic_DNA"/>
</dbReference>
<dbReference type="PANTHER" id="PTHR30363">
    <property type="entry name" value="HTH-TYPE TRANSCRIPTIONAL REGULATOR SRLR-RELATED"/>
    <property type="match status" value="1"/>
</dbReference>
<dbReference type="InterPro" id="IPR036390">
    <property type="entry name" value="WH_DNA-bd_sf"/>
</dbReference>
<dbReference type="PRINTS" id="PR00037">
    <property type="entry name" value="HTHLACR"/>
</dbReference>
<evidence type="ECO:0000256" key="3">
    <source>
        <dbReference type="ARBA" id="ARBA00023163"/>
    </source>
</evidence>
<reference evidence="6" key="1">
    <citation type="journal article" date="2019" name="Int. J. Syst. Evol. Microbiol.">
        <title>The Global Catalogue of Microorganisms (GCM) 10K type strain sequencing project: providing services to taxonomists for standard genome sequencing and annotation.</title>
        <authorList>
            <consortium name="The Broad Institute Genomics Platform"/>
            <consortium name="The Broad Institute Genome Sequencing Center for Infectious Disease"/>
            <person name="Wu L."/>
            <person name="Ma J."/>
        </authorList>
    </citation>
    <scope>NUCLEOTIDE SEQUENCE [LARGE SCALE GENOMIC DNA]</scope>
    <source>
        <strain evidence="6">ZS-35-S2</strain>
    </source>
</reference>
<proteinExistence type="predicted"/>
<comment type="caution">
    <text evidence="5">The sequence shown here is derived from an EMBL/GenBank/DDBJ whole genome shotgun (WGS) entry which is preliminary data.</text>
</comment>
<dbReference type="Gene3D" id="3.40.50.1360">
    <property type="match status" value="1"/>
</dbReference>
<evidence type="ECO:0000313" key="5">
    <source>
        <dbReference type="EMBL" id="MFD2236508.1"/>
    </source>
</evidence>
<dbReference type="RefSeq" id="WP_209737894.1">
    <property type="nucleotide sequence ID" value="NZ_CP072611.1"/>
</dbReference>
<keyword evidence="6" id="KW-1185">Reference proteome</keyword>
<evidence type="ECO:0000256" key="2">
    <source>
        <dbReference type="ARBA" id="ARBA00023125"/>
    </source>
</evidence>